<dbReference type="Pfam" id="PF14216">
    <property type="entry name" value="DUF4326"/>
    <property type="match status" value="1"/>
</dbReference>
<sequence length="126" mass="14738">MMSRDELIKAVQAITVVRIRAKRDGTVIQACDLYVGRACYREPWRQPASEFANPFSTKKYGREDSTVRYEQYLRETTELYEKLDLIATMALERYRAGLEMRLGCWCAPEPCHADIIVKLMKEKLRI</sequence>
<dbReference type="InterPro" id="IPR025475">
    <property type="entry name" value="DUF4326"/>
</dbReference>
<evidence type="ECO:0000259" key="1">
    <source>
        <dbReference type="Pfam" id="PF14216"/>
    </source>
</evidence>
<name>A0A481Z3L2_9VIRU</name>
<reference evidence="2" key="1">
    <citation type="journal article" date="2019" name="MBio">
        <title>Virus Genomes from Deep Sea Sediments Expand the Ocean Megavirome and Support Independent Origins of Viral Gigantism.</title>
        <authorList>
            <person name="Backstrom D."/>
            <person name="Yutin N."/>
            <person name="Jorgensen S.L."/>
            <person name="Dharamshi J."/>
            <person name="Homa F."/>
            <person name="Zaremba-Niedwiedzka K."/>
            <person name="Spang A."/>
            <person name="Wolf Y.I."/>
            <person name="Koonin E.V."/>
            <person name="Ettema T.J."/>
        </authorList>
    </citation>
    <scope>NUCLEOTIDE SEQUENCE</scope>
</reference>
<evidence type="ECO:0000313" key="2">
    <source>
        <dbReference type="EMBL" id="QBK90427.1"/>
    </source>
</evidence>
<proteinExistence type="predicted"/>
<accession>A0A481Z3L2</accession>
<organism evidence="2">
    <name type="scientific">Pithovirus LCPAC103</name>
    <dbReference type="NCBI Taxonomy" id="2506588"/>
    <lineage>
        <taxon>Viruses</taxon>
        <taxon>Pithoviruses</taxon>
    </lineage>
</organism>
<gene>
    <name evidence="2" type="ORF">LCPAC103_01080</name>
</gene>
<feature type="domain" description="DUF4326" evidence="1">
    <location>
        <begin position="24"/>
        <end position="117"/>
    </location>
</feature>
<protein>
    <recommendedName>
        <fullName evidence="1">DUF4326 domain-containing protein</fullName>
    </recommendedName>
</protein>
<dbReference type="EMBL" id="MK500484">
    <property type="protein sequence ID" value="QBK90427.1"/>
    <property type="molecule type" value="Genomic_DNA"/>
</dbReference>